<evidence type="ECO:0000256" key="2">
    <source>
        <dbReference type="SAM" id="SignalP"/>
    </source>
</evidence>
<reference evidence="4" key="2">
    <citation type="submission" date="2020-09" db="EMBL/GenBank/DDBJ databases">
        <authorList>
            <person name="Sun Q."/>
            <person name="Kim S."/>
        </authorList>
    </citation>
    <scope>NUCLEOTIDE SEQUENCE</scope>
    <source>
        <strain evidence="4">KCTC 23224</strain>
    </source>
</reference>
<dbReference type="InterPro" id="IPR011250">
    <property type="entry name" value="OMP/PagP_B-barrel"/>
</dbReference>
<reference evidence="4" key="1">
    <citation type="journal article" date="2014" name="Int. J. Syst. Evol. Microbiol.">
        <title>Complete genome sequence of Corynebacterium casei LMG S-19264T (=DSM 44701T), isolated from a smear-ripened cheese.</title>
        <authorList>
            <consortium name="US DOE Joint Genome Institute (JGI-PGF)"/>
            <person name="Walter F."/>
            <person name="Albersmeier A."/>
            <person name="Kalinowski J."/>
            <person name="Ruckert C."/>
        </authorList>
    </citation>
    <scope>NUCLEOTIDE SEQUENCE</scope>
    <source>
        <strain evidence="4">KCTC 23224</strain>
    </source>
</reference>
<dbReference type="AlphaFoldDB" id="A0A8J3G477"/>
<dbReference type="SUPFAM" id="SSF56925">
    <property type="entry name" value="OMPA-like"/>
    <property type="match status" value="1"/>
</dbReference>
<feature type="signal peptide" evidence="2">
    <location>
        <begin position="1"/>
        <end position="22"/>
    </location>
</feature>
<gene>
    <name evidence="4" type="ORF">GCM10008106_05100</name>
</gene>
<name>A0A8J3G477_9BACT</name>
<comment type="caution">
    <text evidence="4">The sequence shown here is derived from an EMBL/GenBank/DDBJ whole genome shotgun (WGS) entry which is preliminary data.</text>
</comment>
<protein>
    <recommendedName>
        <fullName evidence="3">Outer membrane protein beta-barrel domain-containing protein</fullName>
    </recommendedName>
</protein>
<sequence length="208" mass="23052">MKIAIVVLLGLISFFGLQEATAQSFGARLAPGYRVGGNVNTPSGTVMPREDFAFQTSLFYKLGNGLMLDATYLSGPTDIKFKPTKWSNWEQLAGANIRSFMAGVFYENSAGNAAIYPFGGMRIGNIAFNSFDPNFESFNRFGFSVEGGAKLPLSKNFGIFTNVNILSAVQFREGKVFENRTNEFDFTANPGLIFFQFHLGYGVYFQFY</sequence>
<keyword evidence="1 2" id="KW-0732">Signal</keyword>
<accession>A0A8J3G477</accession>
<dbReference type="Proteomes" id="UP000642809">
    <property type="component" value="Unassembled WGS sequence"/>
</dbReference>
<dbReference type="RefSeq" id="WP_189578877.1">
    <property type="nucleotide sequence ID" value="NZ_BMYF01000002.1"/>
</dbReference>
<evidence type="ECO:0000259" key="3">
    <source>
        <dbReference type="Pfam" id="PF13505"/>
    </source>
</evidence>
<feature type="chain" id="PRO_5035153402" description="Outer membrane protein beta-barrel domain-containing protein" evidence="2">
    <location>
        <begin position="23"/>
        <end position="208"/>
    </location>
</feature>
<evidence type="ECO:0000313" key="5">
    <source>
        <dbReference type="Proteomes" id="UP000642809"/>
    </source>
</evidence>
<organism evidence="4 5">
    <name type="scientific">Mongoliitalea lutea</name>
    <dbReference type="NCBI Taxonomy" id="849756"/>
    <lineage>
        <taxon>Bacteria</taxon>
        <taxon>Pseudomonadati</taxon>
        <taxon>Bacteroidota</taxon>
        <taxon>Cytophagia</taxon>
        <taxon>Cytophagales</taxon>
        <taxon>Cyclobacteriaceae</taxon>
        <taxon>Mongoliitalea</taxon>
    </lineage>
</organism>
<dbReference type="InterPro" id="IPR027385">
    <property type="entry name" value="Beta-barrel_OMP"/>
</dbReference>
<dbReference type="EMBL" id="BMYF01000002">
    <property type="protein sequence ID" value="GHB27346.1"/>
    <property type="molecule type" value="Genomic_DNA"/>
</dbReference>
<proteinExistence type="predicted"/>
<evidence type="ECO:0000313" key="4">
    <source>
        <dbReference type="EMBL" id="GHB27346.1"/>
    </source>
</evidence>
<keyword evidence="5" id="KW-1185">Reference proteome</keyword>
<feature type="domain" description="Outer membrane protein beta-barrel" evidence="3">
    <location>
        <begin position="9"/>
        <end position="163"/>
    </location>
</feature>
<dbReference type="Pfam" id="PF13505">
    <property type="entry name" value="OMP_b-brl"/>
    <property type="match status" value="1"/>
</dbReference>
<evidence type="ECO:0000256" key="1">
    <source>
        <dbReference type="ARBA" id="ARBA00022729"/>
    </source>
</evidence>